<reference evidence="3 4" key="1">
    <citation type="submission" date="2015-04" db="EMBL/GenBank/DDBJ databases">
        <authorList>
            <consortium name="Pathogen Informatics"/>
        </authorList>
    </citation>
    <scope>NUCLEOTIDE SEQUENCE [LARGE SCALE GENOMIC DNA]</scope>
    <source>
        <strain evidence="3 4">SGS1</strain>
    </source>
</reference>
<dbReference type="VEuPathDB" id="PlasmoDB:PRELSG_1348200"/>
<evidence type="ECO:0000256" key="2">
    <source>
        <dbReference type="SAM" id="MobiDB-lite"/>
    </source>
</evidence>
<protein>
    <submittedName>
        <fullName evidence="3">Uncharacterized protein</fullName>
    </submittedName>
</protein>
<name>A0A1J1HDU7_PLARL</name>
<evidence type="ECO:0000256" key="1">
    <source>
        <dbReference type="SAM" id="Coils"/>
    </source>
</evidence>
<dbReference type="OrthoDB" id="378531at2759"/>
<sequence>MEKLRINENKIIENREKNKLKNFEHNDIIFFKQKDKSKIGIGRIINFNTELKLNNINLNSNKKVSLANYLKILNNLSNSKYVYSLINSLSKDNLDNDNEDVITNEKNVNKIYEKKERNILSYFSKKERNVSNSSSTLKKNMNGNHSYESEKKIKQNGKVSFNSSISKTKLINEERKKSSKVFYIIQSFETYKYLIQYKKAFKHYKVFFHKKWESIKTSYCKNLQNEITFELAMKLFEIKKLYANNKNLQNIMINNLIKIYRSEKHFHADYFFLNLIKKIDVRIILQNNVLLTNDDINDMISTYDKNKKETNEKIDHNTSDKCKINNVPEKSTQEKYANQNDISNCENEDEKSAVEDLKIDSNNKKTVRKKIVEGECFQYELKGNLLANFRSSKGVIYRGFVKNLFKNKNTILSYFLIIPSFFWFNDSYYFSCLNIDIDIFEILEIIKKIDNSKKLYIDNISFVKYQNYQNLKKSNYEKNEKEIQNILKEEKDKNMLQGLKEINEEKEEKNEEQEFQEKNGKEHKQDKKKQERKEKIKGNENEKKTKKKRKKDNEQNKEEKKKEKDEKIKKRKKVIEQDDEIIEKEKKVKGRKKEQKEVNKEKEKEKEKKSKRKKKEKEAYEEEEGGENNFSNKTELKGFYKKGYSLDTNATKEDDNTHKKSTININYEGKNSYINKITDFFKISENNKQKLNNTNEEEFCQENEKNEKKSYNISNENKSLNNENENINSNFVYYKSENINNKNLIDIDENTSDKNKNKNINNKNENTNNNCIEDKNINNKNENTNNNCIEDKNINNESENINNKNENINTENENINIKNENTNIKNESITTKNENITIKSESITTKNENITIKNENINIKNENINIKNENVNIKNQSINIENEYTNNKIANDKDENINDKNENANKIKKDKDENIDGISICNEDELLKLEKKENCLKIENNLKYSNEYINKDDKISNNNYTLKIYNDIQTDNNSFLKNRNSEYMKRLIEIEKIKKIEMLYRYCKEDINILLYIYVMHIYINKLCKHVIVKVLNPKCKNLKKKKYEDRDFILTPLIGYSYANFYYLKLNKMKKKLKTDKKIDKKNYKLINQKLIKKERKRRKKNELKSETDIEKKKIHSSSSSDSSFKSKILKGKNNPLMKDVNKKLKKMQITKCSKKNINLYLWGIFNWNYKKTLRISFNNISNRKISNYDVYNFFFYNYETLSDLSEIDKDLNKLINIYKNIKTILYQNSSIYGDLFLLKVKNNLIKTNSDEELINFWLKTLDELYGIKEGFYKFF</sequence>
<gene>
    <name evidence="3" type="ORF">PRELSG_1348200</name>
</gene>
<dbReference type="InterPro" id="IPR052503">
    <property type="entry name" value="S100-fused_Epidermal_Struct"/>
</dbReference>
<dbReference type="KEGG" id="prel:PRELSG_1348200"/>
<organism evidence="3 4">
    <name type="scientific">Plasmodium relictum</name>
    <dbReference type="NCBI Taxonomy" id="85471"/>
    <lineage>
        <taxon>Eukaryota</taxon>
        <taxon>Sar</taxon>
        <taxon>Alveolata</taxon>
        <taxon>Apicomplexa</taxon>
        <taxon>Aconoidasida</taxon>
        <taxon>Haemosporida</taxon>
        <taxon>Plasmodiidae</taxon>
        <taxon>Plasmodium</taxon>
        <taxon>Plasmodium (Haemamoeba)</taxon>
    </lineage>
</organism>
<accession>A0A1J1HDU7</accession>
<dbReference type="PANTHER" id="PTHR22571:SF50">
    <property type="entry name" value="EF-HAND DOMAIN-CONTAINING PROTEIN"/>
    <property type="match status" value="1"/>
</dbReference>
<dbReference type="EMBL" id="LN835308">
    <property type="protein sequence ID" value="CRH04108.1"/>
    <property type="molecule type" value="Genomic_DNA"/>
</dbReference>
<evidence type="ECO:0000313" key="4">
    <source>
        <dbReference type="Proteomes" id="UP000220158"/>
    </source>
</evidence>
<dbReference type="AlphaFoldDB" id="A0A1J1HDU7"/>
<keyword evidence="1" id="KW-0175">Coiled coil</keyword>
<dbReference type="RefSeq" id="XP_028536114.1">
    <property type="nucleotide sequence ID" value="XM_028679027.1"/>
</dbReference>
<keyword evidence="4" id="KW-1185">Reference proteome</keyword>
<proteinExistence type="predicted"/>
<dbReference type="GeneID" id="39738416"/>
<feature type="region of interest" description="Disordered" evidence="2">
    <location>
        <begin position="748"/>
        <end position="786"/>
    </location>
</feature>
<evidence type="ECO:0000313" key="3">
    <source>
        <dbReference type="EMBL" id="CRH04108.1"/>
    </source>
</evidence>
<feature type="compositionally biased region" description="Low complexity" evidence="2">
    <location>
        <begin position="758"/>
        <end position="771"/>
    </location>
</feature>
<feature type="compositionally biased region" description="Basic and acidic residues" evidence="2">
    <location>
        <begin position="515"/>
        <end position="543"/>
    </location>
</feature>
<feature type="region of interest" description="Disordered" evidence="2">
    <location>
        <begin position="502"/>
        <end position="633"/>
    </location>
</feature>
<feature type="compositionally biased region" description="Low complexity" evidence="2">
    <location>
        <begin position="1118"/>
        <end position="1128"/>
    </location>
</feature>
<dbReference type="PANTHER" id="PTHR22571">
    <property type="entry name" value="FILAGGRIN-RELATED"/>
    <property type="match status" value="1"/>
</dbReference>
<feature type="compositionally biased region" description="Basic and acidic residues" evidence="2">
    <location>
        <begin position="551"/>
        <end position="568"/>
    </location>
</feature>
<feature type="compositionally biased region" description="Basic and acidic residues" evidence="2">
    <location>
        <begin position="594"/>
        <end position="608"/>
    </location>
</feature>
<feature type="compositionally biased region" description="Basic and acidic residues" evidence="2">
    <location>
        <begin position="1104"/>
        <end position="1113"/>
    </location>
</feature>
<feature type="coiled-coil region" evidence="1">
    <location>
        <begin position="791"/>
        <end position="827"/>
    </location>
</feature>
<feature type="region of interest" description="Disordered" evidence="2">
    <location>
        <begin position="1095"/>
        <end position="1131"/>
    </location>
</feature>
<dbReference type="Proteomes" id="UP000220158">
    <property type="component" value="Chromosome 13"/>
</dbReference>